<organism evidence="4 5">
    <name type="scientific">Fusarium coffeatum</name>
    <dbReference type="NCBI Taxonomy" id="231269"/>
    <lineage>
        <taxon>Eukaryota</taxon>
        <taxon>Fungi</taxon>
        <taxon>Dikarya</taxon>
        <taxon>Ascomycota</taxon>
        <taxon>Pezizomycotina</taxon>
        <taxon>Sordariomycetes</taxon>
        <taxon>Hypocreomycetidae</taxon>
        <taxon>Hypocreales</taxon>
        <taxon>Nectriaceae</taxon>
        <taxon>Fusarium</taxon>
        <taxon>Fusarium incarnatum-equiseti species complex</taxon>
    </lineage>
</organism>
<evidence type="ECO:0000259" key="3">
    <source>
        <dbReference type="Pfam" id="PF24883"/>
    </source>
</evidence>
<dbReference type="RefSeq" id="XP_031020736.1">
    <property type="nucleotide sequence ID" value="XM_031155187.1"/>
</dbReference>
<sequence>MTQPRRFGLFQVHPEPTDRESTEKKTVDIICMHGLDAQSPKTWIAWAREVDPSSGDVNWLSDDHMLPAAMPDARVLTYDWNGNYDKTASRERLLGHADTLLRRIARDREEFKRKGIPLIFVASCFSGLLLAKALVRATERFLPHCSDNLEILDCVAGVAFLGTPFGGSWTTGYFVADLRVNAASDASYEYNRELMAYLRPGTIDVPSPLDDLVKDFALLIHNEDYKIGVVCFYETRHTYVSSYIKRLPPSYASELDRDGHGIVVEKQSACLQGVDTVGLDVRHNMLHKFNSPQTEGFRELTSRLKEFRSKAALNLRAAAKQRHDKCLEVLYFSGINYEPGRIREVDETTCQWMLELPVFQNWHGEGHGVFWILGNPGSGKSTLIKNAMKKDRELGGETSTQILSFFFHNQGRRLQHTTEGLLRGLLRQLLVRCPRLMRPFCKELDTYAPKGSQGSQDSRWAAPYLARLFEESLAAVLEHVDIRIFVDALDECRVGEDENDTQQIEDLVQSLREVEQKMRTKPHKLSICFACRHYPHLALIENDPHIDVGQENERAIEQYVQQELERAIQDENRRSNLQTEIVKSASGNFLWANLVTAKAIRLHMCGLGVEEAIRSTPKQISEIYAGILRRLSRDTFEMSLQLFQWLCFAQQSLPLRVFRYALNINVKESTCSSISEIPDSLQDDTDRMMEQLIRTLSGGLAEVKGKDEKVLLIHQSVKDFLIKDGFQILDPKQNTHQRVIAGGHGLLLNTCLWWLTETRLSTLLQKWVDTFDPSIICLIMESKGPEELPDYDRSEQFSLSDFDVRHEFVELETSARQDWRDYLAEFTDAFDFWTDDHREAIVSCEYKDWQIADELAACHVMHVVLLSFFPSFALYTYSRESWMHHAVQTSDNEGESVVKHAISNFRSRLNPRYATVYNRISSVLHNAATLSVPFILRDLLAPMSNSPLDVNSMTGLFGHTPMMVAVEYDEVDNIKTLLQHERIDINARNLGGETALLVAVFEKSSLIADLLINNNANVDSQDNRGQTALMFAVDRNQCDVIDLLLENGASLCLEDCHKEDALDYADDVCLSYIARWFIKKIRKQERETWGDR</sequence>
<dbReference type="SMART" id="SM00248">
    <property type="entry name" value="ANK"/>
    <property type="match status" value="3"/>
</dbReference>
<evidence type="ECO:0000313" key="4">
    <source>
        <dbReference type="EMBL" id="RBR26145.1"/>
    </source>
</evidence>
<dbReference type="Pfam" id="PF12796">
    <property type="entry name" value="Ank_2"/>
    <property type="match status" value="1"/>
</dbReference>
<dbReference type="SUPFAM" id="SSF48403">
    <property type="entry name" value="Ankyrin repeat"/>
    <property type="match status" value="1"/>
</dbReference>
<dbReference type="InterPro" id="IPR029058">
    <property type="entry name" value="AB_hydrolase_fold"/>
</dbReference>
<name>A0A366SBZ7_9HYPO</name>
<dbReference type="OrthoDB" id="194358at2759"/>
<gene>
    <name evidence="4" type="ORF">FIESC28_01036</name>
</gene>
<dbReference type="PANTHER" id="PTHR10039">
    <property type="entry name" value="AMELOGENIN"/>
    <property type="match status" value="1"/>
</dbReference>
<keyword evidence="2" id="KW-0040">ANK repeat</keyword>
<dbReference type="Proteomes" id="UP000253153">
    <property type="component" value="Unassembled WGS sequence"/>
</dbReference>
<feature type="repeat" description="ANK" evidence="2">
    <location>
        <begin position="991"/>
        <end position="1023"/>
    </location>
</feature>
<keyword evidence="5" id="KW-1185">Reference proteome</keyword>
<evidence type="ECO:0000256" key="1">
    <source>
        <dbReference type="ARBA" id="ARBA00022737"/>
    </source>
</evidence>
<reference evidence="4 5" key="1">
    <citation type="submission" date="2018-06" db="EMBL/GenBank/DDBJ databases">
        <title>Fusarium incarnatum-equiseti species complex species 28.</title>
        <authorList>
            <person name="Gardiner D.M."/>
        </authorList>
    </citation>
    <scope>NUCLEOTIDE SEQUENCE [LARGE SCALE GENOMIC DNA]</scope>
    <source>
        <strain evidence="4 5">FIESC_28</strain>
    </source>
</reference>
<dbReference type="Gene3D" id="1.25.40.20">
    <property type="entry name" value="Ankyrin repeat-containing domain"/>
    <property type="match status" value="1"/>
</dbReference>
<accession>A0A366SBZ7</accession>
<dbReference type="EMBL" id="QKXC01000027">
    <property type="protein sequence ID" value="RBR26145.1"/>
    <property type="molecule type" value="Genomic_DNA"/>
</dbReference>
<dbReference type="SUPFAM" id="SSF53474">
    <property type="entry name" value="alpha/beta-Hydrolases"/>
    <property type="match status" value="1"/>
</dbReference>
<dbReference type="PROSITE" id="PS50088">
    <property type="entry name" value="ANK_REPEAT"/>
    <property type="match status" value="2"/>
</dbReference>
<evidence type="ECO:0000256" key="2">
    <source>
        <dbReference type="PROSITE-ProRule" id="PRU00023"/>
    </source>
</evidence>
<feature type="repeat" description="ANK" evidence="2">
    <location>
        <begin position="1024"/>
        <end position="1056"/>
    </location>
</feature>
<dbReference type="InterPro" id="IPR056884">
    <property type="entry name" value="NPHP3-like_N"/>
</dbReference>
<dbReference type="PANTHER" id="PTHR10039:SF5">
    <property type="entry name" value="NACHT DOMAIN-CONTAINING PROTEIN"/>
    <property type="match status" value="1"/>
</dbReference>
<protein>
    <recommendedName>
        <fullName evidence="3">Nephrocystin 3-like N-terminal domain-containing protein</fullName>
    </recommendedName>
</protein>
<comment type="caution">
    <text evidence="4">The sequence shown here is derived from an EMBL/GenBank/DDBJ whole genome shotgun (WGS) entry which is preliminary data.</text>
</comment>
<dbReference type="SUPFAM" id="SSF52540">
    <property type="entry name" value="P-loop containing nucleoside triphosphate hydrolases"/>
    <property type="match status" value="1"/>
</dbReference>
<dbReference type="AlphaFoldDB" id="A0A366SBZ7"/>
<evidence type="ECO:0000313" key="5">
    <source>
        <dbReference type="Proteomes" id="UP000253153"/>
    </source>
</evidence>
<dbReference type="InterPro" id="IPR002110">
    <property type="entry name" value="Ankyrin_rpt"/>
</dbReference>
<dbReference type="PROSITE" id="PS50297">
    <property type="entry name" value="ANK_REP_REGION"/>
    <property type="match status" value="1"/>
</dbReference>
<dbReference type="GeneID" id="41990483"/>
<feature type="domain" description="Nephrocystin 3-like N-terminal" evidence="3">
    <location>
        <begin position="349"/>
        <end position="532"/>
    </location>
</feature>
<dbReference type="Gene3D" id="3.40.50.300">
    <property type="entry name" value="P-loop containing nucleotide triphosphate hydrolases"/>
    <property type="match status" value="1"/>
</dbReference>
<proteinExistence type="predicted"/>
<dbReference type="InterPro" id="IPR027417">
    <property type="entry name" value="P-loop_NTPase"/>
</dbReference>
<dbReference type="Pfam" id="PF24883">
    <property type="entry name" value="NPHP3_N"/>
    <property type="match status" value="1"/>
</dbReference>
<dbReference type="InterPro" id="IPR036770">
    <property type="entry name" value="Ankyrin_rpt-contain_sf"/>
</dbReference>
<keyword evidence="1" id="KW-0677">Repeat</keyword>